<evidence type="ECO:0000313" key="1">
    <source>
        <dbReference type="EMBL" id="AHD21155.1"/>
    </source>
</evidence>
<sequence length="126" mass="13261">MTTSSLSDRPARVLFLGTPSNAVALDRWTELQERLDLAGIETTTAFEGEVDYAILTEDILDGYCTAVEALILQKLRARGITCASTCAAGPEQILAALAETSADVASVVPISTARGSTYRHAVSSAV</sequence>
<evidence type="ECO:0000313" key="2">
    <source>
        <dbReference type="EMBL" id="AHD21883.1"/>
    </source>
</evidence>
<evidence type="ECO:0008006" key="4">
    <source>
        <dbReference type="Google" id="ProtNLM"/>
    </source>
</evidence>
<dbReference type="AlphaFoldDB" id="V9XGP8"/>
<protein>
    <recommendedName>
        <fullName evidence="4">Decarboxylase</fullName>
    </recommendedName>
</protein>
<reference evidence="1 3" key="1">
    <citation type="journal article" date="2014" name="Genome Announc.">
        <title>Complete Genome of Rhodococcus pyridinivorans SB3094, a Methyl-Ethyl-Ketone-Degrading Bacterium Used for Bioaugmentation.</title>
        <authorList>
            <person name="Dueholm M.S."/>
            <person name="Albertsen M."/>
            <person name="D'Imperio S."/>
            <person name="Tale V.P."/>
            <person name="Lewis D."/>
            <person name="Nielsen P.H."/>
            <person name="Nielsen J.L."/>
        </authorList>
    </citation>
    <scope>NUCLEOTIDE SEQUENCE [LARGE SCALE GENOMIC DNA]</scope>
    <source>
        <strain evidence="1 3">SB3094</strain>
    </source>
</reference>
<proteinExistence type="predicted"/>
<gene>
    <name evidence="1" type="ORF">Y013_10975</name>
    <name evidence="2" type="ORF">Y013_15095</name>
</gene>
<dbReference type="KEGG" id="rpy:Y013_15095"/>
<dbReference type="EMBL" id="CP006996">
    <property type="protein sequence ID" value="AHD21155.1"/>
    <property type="molecule type" value="Genomic_DNA"/>
</dbReference>
<organism evidence="1 3">
    <name type="scientific">Rhodococcus pyridinivorans SB3094</name>
    <dbReference type="NCBI Taxonomy" id="1435356"/>
    <lineage>
        <taxon>Bacteria</taxon>
        <taxon>Bacillati</taxon>
        <taxon>Actinomycetota</taxon>
        <taxon>Actinomycetes</taxon>
        <taxon>Mycobacteriales</taxon>
        <taxon>Nocardiaceae</taxon>
        <taxon>Rhodococcus</taxon>
    </lineage>
</organism>
<dbReference type="Proteomes" id="UP000018781">
    <property type="component" value="Chromosome"/>
</dbReference>
<dbReference type="EMBL" id="CP006996">
    <property type="protein sequence ID" value="AHD21883.1"/>
    <property type="molecule type" value="Genomic_DNA"/>
</dbReference>
<dbReference type="HOGENOM" id="CLU_1979862_0_0_11"/>
<dbReference type="PATRIC" id="fig|1435356.3.peg.2201"/>
<accession>V9XGP8</accession>
<dbReference type="KEGG" id="rpy:Y013_10975"/>
<evidence type="ECO:0000313" key="3">
    <source>
        <dbReference type="Proteomes" id="UP000018781"/>
    </source>
</evidence>
<dbReference type="eggNOG" id="ENOG5031Y1P">
    <property type="taxonomic scope" value="Bacteria"/>
</dbReference>
<name>V9XGP8_9NOCA</name>